<dbReference type="Pfam" id="PF12697">
    <property type="entry name" value="Abhydrolase_6"/>
    <property type="match status" value="1"/>
</dbReference>
<name>A0A6J4NGQ6_9ACTN</name>
<dbReference type="GO" id="GO:0003824">
    <property type="term" value="F:catalytic activity"/>
    <property type="evidence" value="ECO:0007669"/>
    <property type="project" value="UniProtKB-ARBA"/>
</dbReference>
<proteinExistence type="predicted"/>
<evidence type="ECO:0000259" key="1">
    <source>
        <dbReference type="Pfam" id="PF12697"/>
    </source>
</evidence>
<dbReference type="EMBL" id="CADCUY010000006">
    <property type="protein sequence ID" value="CAA9383989.1"/>
    <property type="molecule type" value="Genomic_DNA"/>
</dbReference>
<accession>A0A6J4NGQ6</accession>
<protein>
    <recommendedName>
        <fullName evidence="1">AB hydrolase-1 domain-containing protein</fullName>
    </recommendedName>
</protein>
<feature type="domain" description="AB hydrolase-1" evidence="1">
    <location>
        <begin position="19"/>
        <end position="243"/>
    </location>
</feature>
<dbReference type="AlphaFoldDB" id="A0A6J4NGQ6"/>
<gene>
    <name evidence="2" type="ORF">AVDCRST_MAG35-18</name>
</gene>
<sequence length="270" mass="27814">MPGVPLSVRETGPDDAPTVVLLHGVGTSGWMWRQLVEALEDELHVLTVDLPGHGRSAATAWVSMQDSAAAVADVIADRAHGGAAHLVGLSLGGYLAADLAATRSPLVPSALVSGVNVLPFPRPRLMRAAGRLMAPLMTSGPVLRANARALRVPPEDLAGYAEAARAMAPGTFVRVGAELMDYRPPAGAASSSSRVLAVAGAKEQDLIVRSLVELARAFPHGRARTVPGVGHAWNGEVPDLFAAVVRAHVGGAPLPDQLVAPPGERLDGGP</sequence>
<reference evidence="2" key="1">
    <citation type="submission" date="2020-02" db="EMBL/GenBank/DDBJ databases">
        <authorList>
            <person name="Meier V. D."/>
        </authorList>
    </citation>
    <scope>NUCLEOTIDE SEQUENCE</scope>
    <source>
        <strain evidence="2">AVDCRST_MAG35</strain>
    </source>
</reference>
<evidence type="ECO:0000313" key="2">
    <source>
        <dbReference type="EMBL" id="CAA9383989.1"/>
    </source>
</evidence>
<dbReference type="PANTHER" id="PTHR43689">
    <property type="entry name" value="HYDROLASE"/>
    <property type="match status" value="1"/>
</dbReference>
<dbReference type="SUPFAM" id="SSF53474">
    <property type="entry name" value="alpha/beta-Hydrolases"/>
    <property type="match status" value="1"/>
</dbReference>
<dbReference type="PANTHER" id="PTHR43689:SF8">
    <property type="entry name" value="ALPHA_BETA-HYDROLASES SUPERFAMILY PROTEIN"/>
    <property type="match status" value="1"/>
</dbReference>
<dbReference type="InterPro" id="IPR029058">
    <property type="entry name" value="AB_hydrolase_fold"/>
</dbReference>
<organism evidence="2">
    <name type="scientific">uncultured Quadrisphaera sp</name>
    <dbReference type="NCBI Taxonomy" id="904978"/>
    <lineage>
        <taxon>Bacteria</taxon>
        <taxon>Bacillati</taxon>
        <taxon>Actinomycetota</taxon>
        <taxon>Actinomycetes</taxon>
        <taxon>Kineosporiales</taxon>
        <taxon>Kineosporiaceae</taxon>
        <taxon>Quadrisphaera</taxon>
        <taxon>environmental samples</taxon>
    </lineage>
</organism>
<dbReference type="InterPro" id="IPR000073">
    <property type="entry name" value="AB_hydrolase_1"/>
</dbReference>
<dbReference type="Gene3D" id="3.40.50.1820">
    <property type="entry name" value="alpha/beta hydrolase"/>
    <property type="match status" value="1"/>
</dbReference>